<keyword evidence="2" id="KW-1185">Reference proteome</keyword>
<dbReference type="EMBL" id="CM042009">
    <property type="protein sequence ID" value="KAI3789091.1"/>
    <property type="molecule type" value="Genomic_DNA"/>
</dbReference>
<proteinExistence type="predicted"/>
<accession>A0ACB9H1A0</accession>
<evidence type="ECO:0000313" key="1">
    <source>
        <dbReference type="EMBL" id="KAI3789091.1"/>
    </source>
</evidence>
<protein>
    <submittedName>
        <fullName evidence="1">Uncharacterized protein</fullName>
    </submittedName>
</protein>
<reference evidence="2" key="1">
    <citation type="journal article" date="2022" name="Mol. Ecol. Resour.">
        <title>The genomes of chicory, endive, great burdock and yacon provide insights into Asteraceae palaeo-polyploidization history and plant inulin production.</title>
        <authorList>
            <person name="Fan W."/>
            <person name="Wang S."/>
            <person name="Wang H."/>
            <person name="Wang A."/>
            <person name="Jiang F."/>
            <person name="Liu H."/>
            <person name="Zhao H."/>
            <person name="Xu D."/>
            <person name="Zhang Y."/>
        </authorList>
    </citation>
    <scope>NUCLEOTIDE SEQUENCE [LARGE SCALE GENOMIC DNA]</scope>
    <source>
        <strain evidence="2">cv. Punajuju</strain>
    </source>
</reference>
<name>A0ACB9H1A0_CICIN</name>
<reference evidence="1 2" key="2">
    <citation type="journal article" date="2022" name="Mol. Ecol. Resour.">
        <title>The genomes of chicory, endive, great burdock and yacon provide insights into Asteraceae paleo-polyploidization history and plant inulin production.</title>
        <authorList>
            <person name="Fan W."/>
            <person name="Wang S."/>
            <person name="Wang H."/>
            <person name="Wang A."/>
            <person name="Jiang F."/>
            <person name="Liu H."/>
            <person name="Zhao H."/>
            <person name="Xu D."/>
            <person name="Zhang Y."/>
        </authorList>
    </citation>
    <scope>NUCLEOTIDE SEQUENCE [LARGE SCALE GENOMIC DNA]</scope>
    <source>
        <strain evidence="2">cv. Punajuju</strain>
        <tissue evidence="1">Leaves</tissue>
    </source>
</reference>
<evidence type="ECO:0000313" key="2">
    <source>
        <dbReference type="Proteomes" id="UP001055811"/>
    </source>
</evidence>
<organism evidence="1 2">
    <name type="scientific">Cichorium intybus</name>
    <name type="common">Chicory</name>
    <dbReference type="NCBI Taxonomy" id="13427"/>
    <lineage>
        <taxon>Eukaryota</taxon>
        <taxon>Viridiplantae</taxon>
        <taxon>Streptophyta</taxon>
        <taxon>Embryophyta</taxon>
        <taxon>Tracheophyta</taxon>
        <taxon>Spermatophyta</taxon>
        <taxon>Magnoliopsida</taxon>
        <taxon>eudicotyledons</taxon>
        <taxon>Gunneridae</taxon>
        <taxon>Pentapetalae</taxon>
        <taxon>asterids</taxon>
        <taxon>campanulids</taxon>
        <taxon>Asterales</taxon>
        <taxon>Asteraceae</taxon>
        <taxon>Cichorioideae</taxon>
        <taxon>Cichorieae</taxon>
        <taxon>Cichoriinae</taxon>
        <taxon>Cichorium</taxon>
    </lineage>
</organism>
<dbReference type="Proteomes" id="UP001055811">
    <property type="component" value="Linkage Group LG01"/>
</dbReference>
<sequence>MNLFNSFNIGLLFDVFLVLVSLEVIESGFLVKTLPGFPGDLPFTFETGYIGVGETDDMQLFYYFMESKGNPGNDPLMLWLSGGPGCSSLSGILYEIGSRIGTKESLNEEDMVGIK</sequence>
<gene>
    <name evidence="1" type="ORF">L2E82_01878</name>
</gene>
<comment type="caution">
    <text evidence="1">The sequence shown here is derived from an EMBL/GenBank/DDBJ whole genome shotgun (WGS) entry which is preliminary data.</text>
</comment>